<feature type="compositionally biased region" description="Polar residues" evidence="1">
    <location>
        <begin position="201"/>
        <end position="225"/>
    </location>
</feature>
<proteinExistence type="predicted"/>
<feature type="region of interest" description="Disordered" evidence="1">
    <location>
        <begin position="147"/>
        <end position="230"/>
    </location>
</feature>
<sequence>MASGKESTNRTATETPSTYPAKDKDTANLLAVVVDHARSAEDGARRIRRMVDLAYRKHGLALLEDDHVRALMVDGATTALSRSTTKPGLVTATVRRGDISRCLQVLVDLIEDEHIAMMNVDGTLNWISASFSDELIQALNAAVVTSNGDAAKAPERLRKSPDSAPIPTGPAASRALPGSKCRRTRRGGRNHRKKADGTPKCISSSQGGETVQSRNAALAMSSNDAAGTPEPLQNRLETAQIFTTQSAPKADCFQSSRRLDFLIGMNR</sequence>
<dbReference type="Proteomes" id="UP001168146">
    <property type="component" value="Unassembled WGS sequence"/>
</dbReference>
<organism evidence="2 3">
    <name type="scientific">Friedmanniomyces endolithicus</name>
    <dbReference type="NCBI Taxonomy" id="329885"/>
    <lineage>
        <taxon>Eukaryota</taxon>
        <taxon>Fungi</taxon>
        <taxon>Dikarya</taxon>
        <taxon>Ascomycota</taxon>
        <taxon>Pezizomycotina</taxon>
        <taxon>Dothideomycetes</taxon>
        <taxon>Dothideomycetidae</taxon>
        <taxon>Mycosphaerellales</taxon>
        <taxon>Teratosphaeriaceae</taxon>
        <taxon>Friedmanniomyces</taxon>
    </lineage>
</organism>
<feature type="region of interest" description="Disordered" evidence="1">
    <location>
        <begin position="1"/>
        <end position="22"/>
    </location>
</feature>
<evidence type="ECO:0000313" key="2">
    <source>
        <dbReference type="EMBL" id="KAK0318095.1"/>
    </source>
</evidence>
<evidence type="ECO:0000313" key="3">
    <source>
        <dbReference type="Proteomes" id="UP001168146"/>
    </source>
</evidence>
<dbReference type="AlphaFoldDB" id="A0AAN6FK62"/>
<gene>
    <name evidence="2" type="ORF">LTR82_010794</name>
</gene>
<dbReference type="EMBL" id="JASUXU010000038">
    <property type="protein sequence ID" value="KAK0318095.1"/>
    <property type="molecule type" value="Genomic_DNA"/>
</dbReference>
<feature type="compositionally biased region" description="Basic residues" evidence="1">
    <location>
        <begin position="180"/>
        <end position="194"/>
    </location>
</feature>
<feature type="compositionally biased region" description="Polar residues" evidence="1">
    <location>
        <begin position="1"/>
        <end position="18"/>
    </location>
</feature>
<feature type="compositionally biased region" description="Basic and acidic residues" evidence="1">
    <location>
        <begin position="152"/>
        <end position="161"/>
    </location>
</feature>
<comment type="caution">
    <text evidence="2">The sequence shown here is derived from an EMBL/GenBank/DDBJ whole genome shotgun (WGS) entry which is preliminary data.</text>
</comment>
<evidence type="ECO:0000256" key="1">
    <source>
        <dbReference type="SAM" id="MobiDB-lite"/>
    </source>
</evidence>
<accession>A0AAN6FK62</accession>
<reference evidence="2" key="1">
    <citation type="submission" date="2021-12" db="EMBL/GenBank/DDBJ databases">
        <title>Black yeast isolated from Biological Soil Crust.</title>
        <authorList>
            <person name="Kurbessoian T."/>
        </authorList>
    </citation>
    <scope>NUCLEOTIDE SEQUENCE</scope>
    <source>
        <strain evidence="2">CCFEE 5208</strain>
    </source>
</reference>
<protein>
    <submittedName>
        <fullName evidence="2">Uncharacterized protein</fullName>
    </submittedName>
</protein>
<name>A0AAN6FK62_9PEZI</name>